<dbReference type="AlphaFoldDB" id="A0A2V5I4B9"/>
<dbReference type="InterPro" id="IPR051783">
    <property type="entry name" value="NAD(P)-dependent_oxidoreduct"/>
</dbReference>
<feature type="non-terminal residue" evidence="2">
    <location>
        <position position="1"/>
    </location>
</feature>
<dbReference type="GO" id="GO:0006694">
    <property type="term" value="P:steroid biosynthetic process"/>
    <property type="evidence" value="ECO:0007669"/>
    <property type="project" value="InterPro"/>
</dbReference>
<proteinExistence type="predicted"/>
<dbReference type="GO" id="GO:0004029">
    <property type="term" value="F:aldehyde dehydrogenase (NAD+) activity"/>
    <property type="evidence" value="ECO:0007669"/>
    <property type="project" value="TreeGrafter"/>
</dbReference>
<dbReference type="InterPro" id="IPR036291">
    <property type="entry name" value="NAD(P)-bd_dom_sf"/>
</dbReference>
<accession>A0A2V5I4B9</accession>
<keyword evidence="3" id="KW-1185">Reference proteome</keyword>
<dbReference type="GO" id="GO:0016616">
    <property type="term" value="F:oxidoreductase activity, acting on the CH-OH group of donors, NAD or NADP as acceptor"/>
    <property type="evidence" value="ECO:0007669"/>
    <property type="project" value="InterPro"/>
</dbReference>
<evidence type="ECO:0000313" key="2">
    <source>
        <dbReference type="EMBL" id="PYI28853.1"/>
    </source>
</evidence>
<gene>
    <name evidence="2" type="ORF">BP00DRAFT_307294</name>
</gene>
<name>A0A2V5I4B9_9EURO</name>
<sequence length="90" mass="9544">PTNMSPADRLALFTGPSGFVASHIVHDFLRAGYKVRGSVRSAATAEKVRQSFPQYAAEQRSLVVVEDVAQPGAFDTAVEGVHGVIYTAAP</sequence>
<dbReference type="InterPro" id="IPR002225">
    <property type="entry name" value="3Beta_OHSteriod_DH/Estase"/>
</dbReference>
<feature type="domain" description="3-beta hydroxysteroid dehydrogenase/isomerase" evidence="1">
    <location>
        <begin position="13"/>
        <end position="89"/>
    </location>
</feature>
<reference evidence="2 3" key="1">
    <citation type="submission" date="2018-02" db="EMBL/GenBank/DDBJ databases">
        <title>The genomes of Aspergillus section Nigri reveals drivers in fungal speciation.</title>
        <authorList>
            <consortium name="DOE Joint Genome Institute"/>
            <person name="Vesth T.C."/>
            <person name="Nybo J."/>
            <person name="Theobald S."/>
            <person name="Brandl J."/>
            <person name="Frisvad J.C."/>
            <person name="Nielsen K.F."/>
            <person name="Lyhne E.K."/>
            <person name="Kogle M.E."/>
            <person name="Kuo A."/>
            <person name="Riley R."/>
            <person name="Clum A."/>
            <person name="Nolan M."/>
            <person name="Lipzen A."/>
            <person name="Salamov A."/>
            <person name="Henrissat B."/>
            <person name="Wiebenga A."/>
            <person name="De vries R.P."/>
            <person name="Grigoriev I.V."/>
            <person name="Mortensen U.H."/>
            <person name="Andersen M.R."/>
            <person name="Baker S.E."/>
        </authorList>
    </citation>
    <scope>NUCLEOTIDE SEQUENCE [LARGE SCALE GENOMIC DNA]</scope>
    <source>
        <strain evidence="2 3">CBS 114.80</strain>
    </source>
</reference>
<organism evidence="2 3">
    <name type="scientific">Aspergillus indologenus CBS 114.80</name>
    <dbReference type="NCBI Taxonomy" id="1450541"/>
    <lineage>
        <taxon>Eukaryota</taxon>
        <taxon>Fungi</taxon>
        <taxon>Dikarya</taxon>
        <taxon>Ascomycota</taxon>
        <taxon>Pezizomycotina</taxon>
        <taxon>Eurotiomycetes</taxon>
        <taxon>Eurotiomycetidae</taxon>
        <taxon>Eurotiales</taxon>
        <taxon>Aspergillaceae</taxon>
        <taxon>Aspergillus</taxon>
        <taxon>Aspergillus subgen. Circumdati</taxon>
    </lineage>
</organism>
<dbReference type="EMBL" id="KZ825540">
    <property type="protein sequence ID" value="PYI28853.1"/>
    <property type="molecule type" value="Genomic_DNA"/>
</dbReference>
<evidence type="ECO:0000259" key="1">
    <source>
        <dbReference type="Pfam" id="PF01073"/>
    </source>
</evidence>
<evidence type="ECO:0000313" key="3">
    <source>
        <dbReference type="Proteomes" id="UP000248817"/>
    </source>
</evidence>
<dbReference type="Gene3D" id="3.40.50.720">
    <property type="entry name" value="NAD(P)-binding Rossmann-like Domain"/>
    <property type="match status" value="1"/>
</dbReference>
<protein>
    <recommendedName>
        <fullName evidence="1">3-beta hydroxysteroid dehydrogenase/isomerase domain-containing protein</fullName>
    </recommendedName>
</protein>
<dbReference type="SUPFAM" id="SSF51735">
    <property type="entry name" value="NAD(P)-binding Rossmann-fold domains"/>
    <property type="match status" value="1"/>
</dbReference>
<dbReference type="Pfam" id="PF01073">
    <property type="entry name" value="3Beta_HSD"/>
    <property type="match status" value="1"/>
</dbReference>
<feature type="non-terminal residue" evidence="2">
    <location>
        <position position="90"/>
    </location>
</feature>
<dbReference type="Proteomes" id="UP000248817">
    <property type="component" value="Unassembled WGS sequence"/>
</dbReference>
<dbReference type="GO" id="GO:0005737">
    <property type="term" value="C:cytoplasm"/>
    <property type="evidence" value="ECO:0007669"/>
    <property type="project" value="TreeGrafter"/>
</dbReference>
<dbReference type="PANTHER" id="PTHR48079">
    <property type="entry name" value="PROTEIN YEEZ"/>
    <property type="match status" value="1"/>
</dbReference>
<dbReference type="PANTHER" id="PTHR48079:SF6">
    <property type="entry name" value="NAD(P)-BINDING DOMAIN-CONTAINING PROTEIN-RELATED"/>
    <property type="match status" value="1"/>
</dbReference>